<dbReference type="Pfam" id="PF00454">
    <property type="entry name" value="PI3_PI4_kinase"/>
    <property type="match status" value="1"/>
</dbReference>
<evidence type="ECO:0000256" key="2">
    <source>
        <dbReference type="ARBA" id="ARBA00012169"/>
    </source>
</evidence>
<dbReference type="Pfam" id="PF09793">
    <property type="entry name" value="AD"/>
    <property type="match status" value="1"/>
</dbReference>
<evidence type="ECO:0000313" key="8">
    <source>
        <dbReference type="EMBL" id="KAG5374612.1"/>
    </source>
</evidence>
<evidence type="ECO:0000313" key="9">
    <source>
        <dbReference type="Proteomes" id="UP000823674"/>
    </source>
</evidence>
<keyword evidence="4" id="KW-0547">Nucleotide-binding</keyword>
<protein>
    <recommendedName>
        <fullName evidence="2">1-phosphatidylinositol 4-kinase</fullName>
        <ecNumber evidence="2">2.7.1.67</ecNumber>
    </recommendedName>
</protein>
<comment type="caution">
    <text evidence="8">The sequence shown here is derived from an EMBL/GenBank/DDBJ whole genome shotgun (WGS) entry which is preliminary data.</text>
</comment>
<dbReference type="SMART" id="SM00995">
    <property type="entry name" value="AD"/>
    <property type="match status" value="1"/>
</dbReference>
<dbReference type="InterPro" id="IPR000403">
    <property type="entry name" value="PI3/4_kinase_cat_dom"/>
</dbReference>
<keyword evidence="5" id="KW-0418">Kinase</keyword>
<feature type="domain" description="AD" evidence="7">
    <location>
        <begin position="368"/>
        <end position="470"/>
    </location>
</feature>
<accession>A0ABQ7KK66</accession>
<dbReference type="PANTHER" id="PTHR45800:SF4">
    <property type="entry name" value="PHOSPHATIDYLINOSITOL 4-KINASE GAMMA 3"/>
    <property type="match status" value="1"/>
</dbReference>
<evidence type="ECO:0000256" key="6">
    <source>
        <dbReference type="ARBA" id="ARBA00022840"/>
    </source>
</evidence>
<evidence type="ECO:0000256" key="3">
    <source>
        <dbReference type="ARBA" id="ARBA00022679"/>
    </source>
</evidence>
<dbReference type="InterPro" id="IPR044571">
    <property type="entry name" value="P4KG1-8"/>
</dbReference>
<dbReference type="InterPro" id="IPR047574">
    <property type="entry name" value="AD"/>
</dbReference>
<keyword evidence="9" id="KW-1185">Reference proteome</keyword>
<dbReference type="Proteomes" id="UP000823674">
    <property type="component" value="Chromosome A10"/>
</dbReference>
<dbReference type="InterPro" id="IPR019181">
    <property type="entry name" value="LSM12_ABD"/>
</dbReference>
<dbReference type="EMBL" id="JADBGQ010000010">
    <property type="protein sequence ID" value="KAG5374612.1"/>
    <property type="molecule type" value="Genomic_DNA"/>
</dbReference>
<evidence type="ECO:0000256" key="4">
    <source>
        <dbReference type="ARBA" id="ARBA00022741"/>
    </source>
</evidence>
<name>A0ABQ7KK66_BRACM</name>
<dbReference type="PROSITE" id="PS52001">
    <property type="entry name" value="AD"/>
    <property type="match status" value="1"/>
</dbReference>
<keyword evidence="6" id="KW-0067">ATP-binding</keyword>
<organism evidence="8 9">
    <name type="scientific">Brassica rapa subsp. trilocularis</name>
    <dbReference type="NCBI Taxonomy" id="1813537"/>
    <lineage>
        <taxon>Eukaryota</taxon>
        <taxon>Viridiplantae</taxon>
        <taxon>Streptophyta</taxon>
        <taxon>Embryophyta</taxon>
        <taxon>Tracheophyta</taxon>
        <taxon>Spermatophyta</taxon>
        <taxon>Magnoliopsida</taxon>
        <taxon>eudicotyledons</taxon>
        <taxon>Gunneridae</taxon>
        <taxon>Pentapetalae</taxon>
        <taxon>rosids</taxon>
        <taxon>malvids</taxon>
        <taxon>Brassicales</taxon>
        <taxon>Brassicaceae</taxon>
        <taxon>Brassiceae</taxon>
        <taxon>Brassica</taxon>
    </lineage>
</organism>
<evidence type="ECO:0000256" key="1">
    <source>
        <dbReference type="ARBA" id="ARBA00008941"/>
    </source>
</evidence>
<evidence type="ECO:0000259" key="7">
    <source>
        <dbReference type="PROSITE" id="PS52001"/>
    </source>
</evidence>
<sequence>MSPANATEIEIAGGEEGDKFEVGKIYDVKLTTGIEFKGIVLAYDPDPHLVIFHERTIPETGDSMNTRMVNENFISTLTYIGKCKDPLASKERWIDLSGLEEKEAIAIREIESIGVGVTAEAQKVFNDLSKTKIESIGVGVAAEAPKSFDAFSKTYPIEQDLVVEILPVPVMRARDIIVAANMALKKKIFAQKISRATNGAYFLMDEKMRKVAVFKPEEEEDGCSRKGEKANREVAAYLLDFPKDSEEDGFGGVPPTTMVRCMDFKGDREKRWAKGSLQQFIPNKKWYVHGERSDAIFSIQDFQKMTLLDIRYGNTDRNQDNILNKEGKLIPIDHGECFPTEFDRYRLDWTVWEMAEIPYLTEMVEYVKTLDVDKDLEILRTNGIELGGRAVERVLRREIKSIGVGVTAEAQKIFDAFSKTLPVQWVNKDILVSGKVRIRSPYHDDCVTGGTATARNQIKAVLKKVRQELQLGTGGN</sequence>
<keyword evidence="3" id="KW-0808">Transferase</keyword>
<dbReference type="PANTHER" id="PTHR45800">
    <property type="entry name" value="PHOSPHATIDYLINOSITOL 4-KINASE GAMMA"/>
    <property type="match status" value="1"/>
</dbReference>
<reference evidence="8 9" key="1">
    <citation type="submission" date="2021-03" db="EMBL/GenBank/DDBJ databases">
        <authorList>
            <person name="King G.J."/>
            <person name="Bancroft I."/>
            <person name="Baten A."/>
            <person name="Bloomfield J."/>
            <person name="Borpatragohain P."/>
            <person name="He Z."/>
            <person name="Irish N."/>
            <person name="Irwin J."/>
            <person name="Liu K."/>
            <person name="Mauleon R.P."/>
            <person name="Moore J."/>
            <person name="Morris R."/>
            <person name="Ostergaard L."/>
            <person name="Wang B."/>
            <person name="Wells R."/>
        </authorList>
    </citation>
    <scope>NUCLEOTIDE SEQUENCE [LARGE SCALE GENOMIC DNA]</scope>
    <source>
        <strain evidence="8">R-o-18</strain>
        <tissue evidence="8">Leaf</tissue>
    </source>
</reference>
<comment type="similarity">
    <text evidence="1">Belongs to the PI3/PI4-kinase family. Type II PI4K subfamily.</text>
</comment>
<evidence type="ECO:0000256" key="5">
    <source>
        <dbReference type="ARBA" id="ARBA00022777"/>
    </source>
</evidence>
<gene>
    <name evidence="8" type="primary">A10p000850.1_BraROA</name>
    <name evidence="8" type="ORF">IGI04_039208</name>
</gene>
<dbReference type="EC" id="2.7.1.67" evidence="2"/>
<proteinExistence type="inferred from homology"/>